<keyword evidence="3" id="KW-0472">Membrane</keyword>
<evidence type="ECO:0000256" key="2">
    <source>
        <dbReference type="SAM" id="MobiDB-lite"/>
    </source>
</evidence>
<organism evidence="4 5">
    <name type="scientific">Enterovibrio norvegicus DSM 15893</name>
    <dbReference type="NCBI Taxonomy" id="1121869"/>
    <lineage>
        <taxon>Bacteria</taxon>
        <taxon>Pseudomonadati</taxon>
        <taxon>Pseudomonadota</taxon>
        <taxon>Gammaproteobacteria</taxon>
        <taxon>Vibrionales</taxon>
        <taxon>Vibrionaceae</taxon>
        <taxon>Enterovibrio</taxon>
    </lineage>
</organism>
<protein>
    <recommendedName>
        <fullName evidence="6">DUF4407 domain-containing protein</fullName>
    </recommendedName>
</protein>
<feature type="transmembrane region" description="Helical" evidence="3">
    <location>
        <begin position="280"/>
        <end position="302"/>
    </location>
</feature>
<keyword evidence="3" id="KW-1133">Transmembrane helix</keyword>
<evidence type="ECO:0000256" key="3">
    <source>
        <dbReference type="SAM" id="Phobius"/>
    </source>
</evidence>
<dbReference type="STRING" id="1121869.SAMN03084138_00880"/>
<feature type="transmembrane region" description="Helical" evidence="3">
    <location>
        <begin position="84"/>
        <end position="104"/>
    </location>
</feature>
<feature type="compositionally biased region" description="Polar residues" evidence="2">
    <location>
        <begin position="514"/>
        <end position="539"/>
    </location>
</feature>
<keyword evidence="1" id="KW-0175">Coiled coil</keyword>
<sequence>MKRTLQGLWDNGKLILLYLCLFAMGALVVTFNVKGYDILFSDEPILGLASPFSLLLAVAEIAVLVWTSAVIANWPNASRVLKGILFILIPAFTFLCFTGINSYLNTLSTAEIRKLHEVKVQNQNSDDYLLTRQREAISFQNQVSQMRGERETITQQINTASLQIKSLSEQASERRLKAIDCSAVPDCAASVKAFEGQANLLTLEVNSLYERRARLDSRIVKLEESLDLALNDMTTIKRQNTESINVHAGTESTFEMKKASYEKIILTVTSWFGLAPKDPFSVFVGFVSFLIYPVYFMLNLYVSLESEPNKFVRAKSRTEREKRQAETKKIKRARKSLRNLLLTKLVGYQRARILRLSRHAGKNFRLRQKTKARQKSQREVMYSKLIKYFRVWAHRRKKIKVNEVERVVEIEKVVEKEVDRIVEREIVVEKEVEVIKEVPIEVRVEVPVEVDRIVEVPTEVPVFVEKIKKVPEPVFIKDPQIVIHERIIPVPENITGEELERLLNAQPRLNETARTAESQLYSASNDITDDNGANESQRSVTERSSEKADTRISA</sequence>
<evidence type="ECO:0008006" key="6">
    <source>
        <dbReference type="Google" id="ProtNLM"/>
    </source>
</evidence>
<reference evidence="4 5" key="1">
    <citation type="submission" date="2016-10" db="EMBL/GenBank/DDBJ databases">
        <authorList>
            <person name="de Groot N.N."/>
        </authorList>
    </citation>
    <scope>NUCLEOTIDE SEQUENCE [LARGE SCALE GENOMIC DNA]</scope>
    <source>
        <strain evidence="4 5">DSM 15893</strain>
    </source>
</reference>
<dbReference type="AlphaFoldDB" id="A0A1I5LAZ8"/>
<proteinExistence type="predicted"/>
<dbReference type="Proteomes" id="UP000182692">
    <property type="component" value="Unassembled WGS sequence"/>
</dbReference>
<feature type="transmembrane region" description="Helical" evidence="3">
    <location>
        <begin position="45"/>
        <end position="72"/>
    </location>
</feature>
<dbReference type="RefSeq" id="WP_017017670.1">
    <property type="nucleotide sequence ID" value="NZ_FOWR01000005.1"/>
</dbReference>
<dbReference type="EMBL" id="FOWR01000005">
    <property type="protein sequence ID" value="SFO93901.1"/>
    <property type="molecule type" value="Genomic_DNA"/>
</dbReference>
<dbReference type="GeneID" id="35872390"/>
<evidence type="ECO:0000313" key="4">
    <source>
        <dbReference type="EMBL" id="SFO93901.1"/>
    </source>
</evidence>
<evidence type="ECO:0000313" key="5">
    <source>
        <dbReference type="Proteomes" id="UP000182692"/>
    </source>
</evidence>
<keyword evidence="3" id="KW-0812">Transmembrane</keyword>
<name>A0A1I5LAZ8_9GAMM</name>
<feature type="region of interest" description="Disordered" evidence="2">
    <location>
        <begin position="514"/>
        <end position="554"/>
    </location>
</feature>
<gene>
    <name evidence="4" type="ORF">SAMN03084138_00880</name>
</gene>
<feature type="coiled-coil region" evidence="1">
    <location>
        <begin position="205"/>
        <end position="239"/>
    </location>
</feature>
<evidence type="ECO:0000256" key="1">
    <source>
        <dbReference type="SAM" id="Coils"/>
    </source>
</evidence>
<feature type="transmembrane region" description="Helical" evidence="3">
    <location>
        <begin position="15"/>
        <end position="33"/>
    </location>
</feature>
<feature type="compositionally biased region" description="Basic and acidic residues" evidence="2">
    <location>
        <begin position="540"/>
        <end position="554"/>
    </location>
</feature>
<accession>A0A1I5LAZ8</accession>
<dbReference type="OrthoDB" id="5876633at2"/>